<dbReference type="AlphaFoldDB" id="A0AA38HHU5"/>
<proteinExistence type="predicted"/>
<dbReference type="Proteomes" id="UP001168821">
    <property type="component" value="Unassembled WGS sequence"/>
</dbReference>
<accession>A0AA38HHU5</accession>
<dbReference type="EMBL" id="JALNTZ010002533">
    <property type="protein sequence ID" value="KAJ3616966.1"/>
    <property type="molecule type" value="Genomic_DNA"/>
</dbReference>
<name>A0AA38HHU5_9CUCU</name>
<dbReference type="Gene3D" id="3.40.50.2300">
    <property type="match status" value="1"/>
</dbReference>
<sequence length="129" mass="14304">MVNDVQDKEGLVVFPVAGPQTQQILDAIKEKDKDESKMFVSGVDTDQVAQYTEDEQKYFMTSGMKDLELSTKIALAHTHEFADKVGQSDLEALGGTDDFMKNVTFFDGTDNKDTEITENLDTLKAAKSD</sequence>
<reference evidence="1" key="1">
    <citation type="journal article" date="2023" name="G3 (Bethesda)">
        <title>Whole genome assemblies of Zophobas morio and Tenebrio molitor.</title>
        <authorList>
            <person name="Kaur S."/>
            <person name="Stinson S.A."/>
            <person name="diCenzo G.C."/>
        </authorList>
    </citation>
    <scope>NUCLEOTIDE SEQUENCE</scope>
    <source>
        <strain evidence="1">QUZm001</strain>
    </source>
</reference>
<evidence type="ECO:0000313" key="1">
    <source>
        <dbReference type="EMBL" id="KAJ3616966.1"/>
    </source>
</evidence>
<organism evidence="1 2">
    <name type="scientific">Zophobas morio</name>
    <dbReference type="NCBI Taxonomy" id="2755281"/>
    <lineage>
        <taxon>Eukaryota</taxon>
        <taxon>Metazoa</taxon>
        <taxon>Ecdysozoa</taxon>
        <taxon>Arthropoda</taxon>
        <taxon>Hexapoda</taxon>
        <taxon>Insecta</taxon>
        <taxon>Pterygota</taxon>
        <taxon>Neoptera</taxon>
        <taxon>Endopterygota</taxon>
        <taxon>Coleoptera</taxon>
        <taxon>Polyphaga</taxon>
        <taxon>Cucujiformia</taxon>
        <taxon>Tenebrionidae</taxon>
        <taxon>Zophobas</taxon>
    </lineage>
</organism>
<protein>
    <submittedName>
        <fullName evidence="1">Uncharacterized protein</fullName>
    </submittedName>
</protein>
<comment type="caution">
    <text evidence="1">The sequence shown here is derived from an EMBL/GenBank/DDBJ whole genome shotgun (WGS) entry which is preliminary data.</text>
</comment>
<evidence type="ECO:0000313" key="2">
    <source>
        <dbReference type="Proteomes" id="UP001168821"/>
    </source>
</evidence>
<keyword evidence="2" id="KW-1185">Reference proteome</keyword>
<gene>
    <name evidence="1" type="ORF">Zmor_008908</name>
</gene>